<gene>
    <name evidence="1" type="ORF">HZH68_014211</name>
</gene>
<protein>
    <submittedName>
        <fullName evidence="1">Uncharacterized protein</fullName>
    </submittedName>
</protein>
<keyword evidence="2" id="KW-1185">Reference proteome</keyword>
<reference evidence="1" key="1">
    <citation type="journal article" date="2020" name="G3 (Bethesda)">
        <title>High-Quality Assemblies for Three Invasive Social Wasps from the &lt;i&gt;Vespula&lt;/i&gt; Genus.</title>
        <authorList>
            <person name="Harrop T.W.R."/>
            <person name="Guhlin J."/>
            <person name="McLaughlin G.M."/>
            <person name="Permina E."/>
            <person name="Stockwell P."/>
            <person name="Gilligan J."/>
            <person name="Le Lec M.F."/>
            <person name="Gruber M.A.M."/>
            <person name="Quinn O."/>
            <person name="Lovegrove M."/>
            <person name="Duncan E.J."/>
            <person name="Remnant E.J."/>
            <person name="Van Eeckhoven J."/>
            <person name="Graham B."/>
            <person name="Knapp R.A."/>
            <person name="Langford K.W."/>
            <person name="Kronenberg Z."/>
            <person name="Press M.O."/>
            <person name="Eacker S.M."/>
            <person name="Wilson-Rankin E.E."/>
            <person name="Purcell J."/>
            <person name="Lester P.J."/>
            <person name="Dearden P.K."/>
        </authorList>
    </citation>
    <scope>NUCLEOTIDE SEQUENCE</scope>
    <source>
        <strain evidence="1">Linc-1</strain>
    </source>
</reference>
<dbReference type="Proteomes" id="UP000617340">
    <property type="component" value="Unassembled WGS sequence"/>
</dbReference>
<name>A0A834JCK5_VESGE</name>
<dbReference type="AlphaFoldDB" id="A0A834JCK5"/>
<sequence length="181" mass="20892">MVNYSYYYVKTIGDDSENPKRYKFLKGNTKLQETPKDVWSTIGRYELRSRLLRGGLSGSGDVYHPANVTFKVRHQRFSLVSNPLCCDKIKLKVMYNNYGKSSFNYGWKAEVMEPELIRQQVKENEISNVPRENVFHDTQQAYTVAATLTPPLFHSPTPLPRKFVELGRIQVSGIDRLVSRP</sequence>
<organism evidence="1 2">
    <name type="scientific">Vespula germanica</name>
    <name type="common">German yellow jacket</name>
    <name type="synonym">Paravespula germanica</name>
    <dbReference type="NCBI Taxonomy" id="30212"/>
    <lineage>
        <taxon>Eukaryota</taxon>
        <taxon>Metazoa</taxon>
        <taxon>Ecdysozoa</taxon>
        <taxon>Arthropoda</taxon>
        <taxon>Hexapoda</taxon>
        <taxon>Insecta</taxon>
        <taxon>Pterygota</taxon>
        <taxon>Neoptera</taxon>
        <taxon>Endopterygota</taxon>
        <taxon>Hymenoptera</taxon>
        <taxon>Apocrita</taxon>
        <taxon>Aculeata</taxon>
        <taxon>Vespoidea</taxon>
        <taxon>Vespidae</taxon>
        <taxon>Vespinae</taxon>
        <taxon>Vespula</taxon>
    </lineage>
</organism>
<evidence type="ECO:0000313" key="1">
    <source>
        <dbReference type="EMBL" id="KAF7384599.1"/>
    </source>
</evidence>
<evidence type="ECO:0000313" key="2">
    <source>
        <dbReference type="Proteomes" id="UP000617340"/>
    </source>
</evidence>
<comment type="caution">
    <text evidence="1">The sequence shown here is derived from an EMBL/GenBank/DDBJ whole genome shotgun (WGS) entry which is preliminary data.</text>
</comment>
<accession>A0A834JCK5</accession>
<proteinExistence type="predicted"/>
<dbReference type="EMBL" id="JACSDZ010000017">
    <property type="protein sequence ID" value="KAF7384599.1"/>
    <property type="molecule type" value="Genomic_DNA"/>
</dbReference>